<sequence>MNINIYYGGRGLIEDSTIYVIHKLTEVLEELRVNVTRYNLYEEKNGIAMLPKTLKEADGIILAVNVEWFGIGGFMQQFLDACWLYADKEHIGKLYMLPVVIATAGGEREAESYLIKAWEVLEGNVLDGIRAYVEDHVDFETNKAYGLMIEKYAEQLYKAVNQKAKMLPGSNFLLNRQLLKGSINDLTPQESEQLSVYVSDDTYVKKQKEDIEELAQIFKGMLSGKDEENEEILPKLIENYHSIKDTDVIYEITFSDSDKIITAEIKNGKLNCYYGKGSGSADVEVKLPLGVMKKVIAGNITMQMAFMSGELTAKGNFSLLRIFDQAFPFKKAS</sequence>
<dbReference type="RefSeq" id="WP_073278714.1">
    <property type="nucleotide sequence ID" value="NZ_FRAC01000023.1"/>
</dbReference>
<dbReference type="Pfam" id="PF03358">
    <property type="entry name" value="FMN_red"/>
    <property type="match status" value="1"/>
</dbReference>
<dbReference type="InterPro" id="IPR003033">
    <property type="entry name" value="SCP2_sterol-bd_dom"/>
</dbReference>
<accession>A0A1M6XVF1</accession>
<dbReference type="Pfam" id="PF02036">
    <property type="entry name" value="SCP2"/>
    <property type="match status" value="1"/>
</dbReference>
<reference evidence="3 4" key="1">
    <citation type="submission" date="2016-11" db="EMBL/GenBank/DDBJ databases">
        <authorList>
            <person name="Jaros S."/>
            <person name="Januszkiewicz K."/>
            <person name="Wedrychowicz H."/>
        </authorList>
    </citation>
    <scope>NUCLEOTIDE SEQUENCE [LARGE SCALE GENOMIC DNA]</scope>
    <source>
        <strain evidence="3 4">DSM 15929</strain>
    </source>
</reference>
<evidence type="ECO:0000313" key="4">
    <source>
        <dbReference type="Proteomes" id="UP000184386"/>
    </source>
</evidence>
<gene>
    <name evidence="3" type="ORF">SAMN02745136_04084</name>
</gene>
<dbReference type="Gene3D" id="3.30.1050.10">
    <property type="entry name" value="SCP2 sterol-binding domain"/>
    <property type="match status" value="1"/>
</dbReference>
<protein>
    <submittedName>
        <fullName evidence="3">SCP-2 sterol transfer family protein</fullName>
    </submittedName>
</protein>
<dbReference type="AlphaFoldDB" id="A0A1M6XVF1"/>
<dbReference type="InterPro" id="IPR005025">
    <property type="entry name" value="FMN_Rdtase-like_dom"/>
</dbReference>
<dbReference type="Proteomes" id="UP000184386">
    <property type="component" value="Unassembled WGS sequence"/>
</dbReference>
<dbReference type="STRING" id="1121322.SAMN02745136_04084"/>
<dbReference type="SUPFAM" id="SSF52218">
    <property type="entry name" value="Flavoproteins"/>
    <property type="match status" value="1"/>
</dbReference>
<organism evidence="3 4">
    <name type="scientific">Anaerocolumna jejuensis DSM 15929</name>
    <dbReference type="NCBI Taxonomy" id="1121322"/>
    <lineage>
        <taxon>Bacteria</taxon>
        <taxon>Bacillati</taxon>
        <taxon>Bacillota</taxon>
        <taxon>Clostridia</taxon>
        <taxon>Lachnospirales</taxon>
        <taxon>Lachnospiraceae</taxon>
        <taxon>Anaerocolumna</taxon>
    </lineage>
</organism>
<dbReference type="GO" id="GO:0016491">
    <property type="term" value="F:oxidoreductase activity"/>
    <property type="evidence" value="ECO:0007669"/>
    <property type="project" value="InterPro"/>
</dbReference>
<dbReference type="SUPFAM" id="SSF55718">
    <property type="entry name" value="SCP-like"/>
    <property type="match status" value="1"/>
</dbReference>
<dbReference type="Gene3D" id="3.40.50.360">
    <property type="match status" value="1"/>
</dbReference>
<dbReference type="InterPro" id="IPR029039">
    <property type="entry name" value="Flavoprotein-like_sf"/>
</dbReference>
<evidence type="ECO:0000313" key="3">
    <source>
        <dbReference type="EMBL" id="SHL09957.1"/>
    </source>
</evidence>
<feature type="domain" description="NADPH-dependent FMN reductase-like" evidence="2">
    <location>
        <begin position="41"/>
        <end position="128"/>
    </location>
</feature>
<evidence type="ECO:0000259" key="1">
    <source>
        <dbReference type="Pfam" id="PF02036"/>
    </source>
</evidence>
<proteinExistence type="predicted"/>
<dbReference type="OrthoDB" id="1763575at2"/>
<dbReference type="InterPro" id="IPR036527">
    <property type="entry name" value="SCP2_sterol-bd_dom_sf"/>
</dbReference>
<feature type="domain" description="SCP2" evidence="1">
    <location>
        <begin position="244"/>
        <end position="325"/>
    </location>
</feature>
<name>A0A1M6XVF1_9FIRM</name>
<evidence type="ECO:0000259" key="2">
    <source>
        <dbReference type="Pfam" id="PF03358"/>
    </source>
</evidence>
<dbReference type="EMBL" id="FRAC01000023">
    <property type="protein sequence ID" value="SHL09957.1"/>
    <property type="molecule type" value="Genomic_DNA"/>
</dbReference>
<keyword evidence="4" id="KW-1185">Reference proteome</keyword>